<keyword evidence="7" id="KW-1185">Reference proteome</keyword>
<dbReference type="GO" id="GO:0008270">
    <property type="term" value="F:zinc ion binding"/>
    <property type="evidence" value="ECO:0007669"/>
    <property type="project" value="UniProtKB-KW"/>
</dbReference>
<name>A0A8H6Y8B4_9AGAR</name>
<comment type="caution">
    <text evidence="6">The sequence shown here is derived from an EMBL/GenBank/DDBJ whole genome shotgun (WGS) entry which is preliminary data.</text>
</comment>
<dbReference type="EMBL" id="JACAZI010000008">
    <property type="protein sequence ID" value="KAF7354016.1"/>
    <property type="molecule type" value="Genomic_DNA"/>
</dbReference>
<gene>
    <name evidence="6" type="ORF">MVEN_01088400</name>
</gene>
<evidence type="ECO:0000259" key="5">
    <source>
        <dbReference type="PROSITE" id="PS50865"/>
    </source>
</evidence>
<dbReference type="SUPFAM" id="SSF144232">
    <property type="entry name" value="HIT/MYND zinc finger-like"/>
    <property type="match status" value="1"/>
</dbReference>
<reference evidence="6" key="1">
    <citation type="submission" date="2020-05" db="EMBL/GenBank/DDBJ databases">
        <title>Mycena genomes resolve the evolution of fungal bioluminescence.</title>
        <authorList>
            <person name="Tsai I.J."/>
        </authorList>
    </citation>
    <scope>NUCLEOTIDE SEQUENCE</scope>
    <source>
        <strain evidence="6">CCC161011</strain>
    </source>
</reference>
<accession>A0A8H6Y8B4</accession>
<dbReference type="PROSITE" id="PS50865">
    <property type="entry name" value="ZF_MYND_2"/>
    <property type="match status" value="1"/>
</dbReference>
<dbReference type="OrthoDB" id="549788at2759"/>
<proteinExistence type="predicted"/>
<dbReference type="InterPro" id="IPR002893">
    <property type="entry name" value="Znf_MYND"/>
</dbReference>
<dbReference type="Proteomes" id="UP000620124">
    <property type="component" value="Unassembled WGS sequence"/>
</dbReference>
<evidence type="ECO:0000256" key="3">
    <source>
        <dbReference type="ARBA" id="ARBA00022833"/>
    </source>
</evidence>
<evidence type="ECO:0000256" key="1">
    <source>
        <dbReference type="ARBA" id="ARBA00022723"/>
    </source>
</evidence>
<dbReference type="AlphaFoldDB" id="A0A8H6Y8B4"/>
<keyword evidence="2 4" id="KW-0863">Zinc-finger</keyword>
<protein>
    <submittedName>
        <fullName evidence="6">MYND-type domain-containing protein</fullName>
    </submittedName>
</protein>
<evidence type="ECO:0000256" key="4">
    <source>
        <dbReference type="PROSITE-ProRule" id="PRU00134"/>
    </source>
</evidence>
<sequence>MPVIDSRYGIYIKDSKPVKVCQWIDCPDAEIGYEDRKMKMCARCNVVRYCSKSCQRLDWSEHKLYCQISPIMDIAEWMERHESLFRWALIEGLRLRSKPSNIFQYVLLVEITRMDRLMKGVAPSPFFVESMRLKKFSDMEAFMTPDPCKDSRKIMEAGGIGQGIVVFQVSDRRPGGYTLFRFQYHDFHEKPSGEEGPSRTGWENVTMGVVNGEIPISLLSRRIEGPPDAASSK</sequence>
<evidence type="ECO:0000256" key="2">
    <source>
        <dbReference type="ARBA" id="ARBA00022771"/>
    </source>
</evidence>
<feature type="domain" description="MYND-type" evidence="5">
    <location>
        <begin position="26"/>
        <end position="66"/>
    </location>
</feature>
<organism evidence="6 7">
    <name type="scientific">Mycena venus</name>
    <dbReference type="NCBI Taxonomy" id="2733690"/>
    <lineage>
        <taxon>Eukaryota</taxon>
        <taxon>Fungi</taxon>
        <taxon>Dikarya</taxon>
        <taxon>Basidiomycota</taxon>
        <taxon>Agaricomycotina</taxon>
        <taxon>Agaricomycetes</taxon>
        <taxon>Agaricomycetidae</taxon>
        <taxon>Agaricales</taxon>
        <taxon>Marasmiineae</taxon>
        <taxon>Mycenaceae</taxon>
        <taxon>Mycena</taxon>
    </lineage>
</organism>
<dbReference type="Pfam" id="PF01753">
    <property type="entry name" value="zf-MYND"/>
    <property type="match status" value="1"/>
</dbReference>
<evidence type="ECO:0000313" key="7">
    <source>
        <dbReference type="Proteomes" id="UP000620124"/>
    </source>
</evidence>
<keyword evidence="1" id="KW-0479">Metal-binding</keyword>
<evidence type="ECO:0000313" key="6">
    <source>
        <dbReference type="EMBL" id="KAF7354016.1"/>
    </source>
</evidence>
<dbReference type="Gene3D" id="6.10.140.2220">
    <property type="match status" value="1"/>
</dbReference>
<keyword evidence="3" id="KW-0862">Zinc</keyword>